<evidence type="ECO:0000313" key="2">
    <source>
        <dbReference type="EMBL" id="GFE79022.1"/>
    </source>
</evidence>
<protein>
    <submittedName>
        <fullName evidence="2">Uncharacterized protein</fullName>
    </submittedName>
</protein>
<dbReference type="AlphaFoldDB" id="A0A829Y8X4"/>
<proteinExistence type="predicted"/>
<keyword evidence="3" id="KW-1185">Reference proteome</keyword>
<name>A0A829Y8X4_9GAMM</name>
<dbReference type="Proteomes" id="UP000445000">
    <property type="component" value="Unassembled WGS sequence"/>
</dbReference>
<keyword evidence="1" id="KW-0812">Transmembrane</keyword>
<evidence type="ECO:0000313" key="3">
    <source>
        <dbReference type="Proteomes" id="UP000445000"/>
    </source>
</evidence>
<dbReference type="EMBL" id="BLJN01000001">
    <property type="protein sequence ID" value="GFE79022.1"/>
    <property type="molecule type" value="Genomic_DNA"/>
</dbReference>
<accession>A0A829Y8X4</accession>
<dbReference type="RefSeq" id="WP_161810850.1">
    <property type="nucleotide sequence ID" value="NZ_BLJN01000001.1"/>
</dbReference>
<sequence>MEPARKRDLLQATALALPAPIAVLTLGDPLFIGLWYYLAIPAFIIGTGLLMKAPPPYLTGASLTVAAAFFVYMMVNYTATRPEGLLGLGHLCSIPGGAIGHLLGLVLARRHAVAIPMLALGAFGWGAGFFLNNLVICNTVMYCGPLSLKALL</sequence>
<reference evidence="3" key="1">
    <citation type="submission" date="2020-01" db="EMBL/GenBank/DDBJ databases">
        <title>'Steroidobacter agaridevorans' sp. nov., agar-degrading bacteria isolated from rhizosphere soils.</title>
        <authorList>
            <person name="Ikenaga M."/>
            <person name="Kataoka M."/>
            <person name="Murouchi A."/>
            <person name="Katsuragi S."/>
            <person name="Sakai M."/>
        </authorList>
    </citation>
    <scope>NUCLEOTIDE SEQUENCE [LARGE SCALE GENOMIC DNA]</scope>
    <source>
        <strain evidence="3">YU21-B</strain>
    </source>
</reference>
<feature type="transmembrane region" description="Helical" evidence="1">
    <location>
        <begin position="57"/>
        <end position="75"/>
    </location>
</feature>
<keyword evidence="1" id="KW-1133">Transmembrane helix</keyword>
<feature type="transmembrane region" description="Helical" evidence="1">
    <location>
        <begin position="120"/>
        <end position="142"/>
    </location>
</feature>
<evidence type="ECO:0000256" key="1">
    <source>
        <dbReference type="SAM" id="Phobius"/>
    </source>
</evidence>
<comment type="caution">
    <text evidence="2">The sequence shown here is derived from an EMBL/GenBank/DDBJ whole genome shotgun (WGS) entry which is preliminary data.</text>
</comment>
<gene>
    <name evidence="2" type="ORF">GCM10011487_10220</name>
</gene>
<feature type="transmembrane region" description="Helical" evidence="1">
    <location>
        <begin position="87"/>
        <end position="108"/>
    </location>
</feature>
<keyword evidence="1" id="KW-0472">Membrane</keyword>
<organism evidence="2 3">
    <name type="scientific">Steroidobacter agaridevorans</name>
    <dbReference type="NCBI Taxonomy" id="2695856"/>
    <lineage>
        <taxon>Bacteria</taxon>
        <taxon>Pseudomonadati</taxon>
        <taxon>Pseudomonadota</taxon>
        <taxon>Gammaproteobacteria</taxon>
        <taxon>Steroidobacterales</taxon>
        <taxon>Steroidobacteraceae</taxon>
        <taxon>Steroidobacter</taxon>
    </lineage>
</organism>